<dbReference type="UniPathway" id="UPA00079"/>
<dbReference type="InterPro" id="IPR015890">
    <property type="entry name" value="Chorismate_C"/>
</dbReference>
<keyword evidence="5" id="KW-0479">Metal-binding</keyword>
<dbReference type="Pfam" id="PF00425">
    <property type="entry name" value="Chorismate_bind"/>
    <property type="match status" value="1"/>
</dbReference>
<feature type="binding site" evidence="5">
    <location>
        <position position="279"/>
    </location>
    <ligand>
        <name>Mg(2+)</name>
        <dbReference type="ChEBI" id="CHEBI:18420"/>
    </ligand>
</feature>
<evidence type="ECO:0000256" key="4">
    <source>
        <dbReference type="ARBA" id="ARBA00023235"/>
    </source>
</evidence>
<dbReference type="InterPro" id="IPR005801">
    <property type="entry name" value="ADC_synthase"/>
</dbReference>
<keyword evidence="5" id="KW-0474">Menaquinone biosynthesis</keyword>
<keyword evidence="3 5" id="KW-0460">Magnesium</keyword>
<evidence type="ECO:0000256" key="3">
    <source>
        <dbReference type="ARBA" id="ARBA00022842"/>
    </source>
</evidence>
<dbReference type="Proteomes" id="UP000254031">
    <property type="component" value="Unassembled WGS sequence"/>
</dbReference>
<evidence type="ECO:0000256" key="2">
    <source>
        <dbReference type="ARBA" id="ARBA00005297"/>
    </source>
</evidence>
<comment type="catalytic activity">
    <reaction evidence="1 5">
        <text>chorismate = isochorismate</text>
        <dbReference type="Rhea" id="RHEA:18985"/>
        <dbReference type="ChEBI" id="CHEBI:29748"/>
        <dbReference type="ChEBI" id="CHEBI:29780"/>
        <dbReference type="EC" id="5.4.4.2"/>
    </reaction>
</comment>
<dbReference type="HAMAP" id="MF_01935">
    <property type="entry name" value="MenF"/>
    <property type="match status" value="1"/>
</dbReference>
<dbReference type="InterPro" id="IPR044250">
    <property type="entry name" value="MenF-like"/>
</dbReference>
<dbReference type="PANTHER" id="PTHR47253:SF4">
    <property type="entry name" value="ISOCHORISMATE SYNTHASE 2, CHLOROPLASTIC"/>
    <property type="match status" value="1"/>
</dbReference>
<evidence type="ECO:0000313" key="7">
    <source>
        <dbReference type="EMBL" id="STY67144.1"/>
    </source>
</evidence>
<evidence type="ECO:0000256" key="5">
    <source>
        <dbReference type="HAMAP-Rule" id="MF_01935"/>
    </source>
</evidence>
<sequence>MLIFHQLKQELTKSYSKVGREQGLVAIQASMPLLEANIPLLGWLKTQKTSYPHFFLQYRDTDQTIATIGTLRQFYTLEAAQSFIQQHHFPLIGGLQFEGNTQFILPQFSLVKNQQNLTACFYFDSDNFEQQAVIFEQFLANFSQITELGLTDNPLVSMSATSHFEQWKANIEKAIISIEQGDFQKVVLANAMRLHFEQPICAYSLLAQSQKTNLGCYHFLWAESADVAFLGSTPERLYQRQGLYFSTEALAGTAAVTTSEVQTELNAQWLLSDPKNIYENQLVVDDIENQLKDCVTEFAVSEAKIKRLHNVQHLRRQIQATLKPDTSDSDCLSKIHPTAAVAGLPRQKAKGFITENEPFTRHWYAGTLGVMGNEEAEFCVTLRSALISQNSITLYAGAGIVAGSDPQSEWQEIKRKAQGMAKLLDVDLVTKGEL</sequence>
<feature type="active site" description="Proton donor" evidence="5">
    <location>
        <position position="235"/>
    </location>
</feature>
<dbReference type="Gene3D" id="3.60.120.10">
    <property type="entry name" value="Anthranilate synthase"/>
    <property type="match status" value="1"/>
</dbReference>
<dbReference type="InterPro" id="IPR004561">
    <property type="entry name" value="IsoChor_synthase"/>
</dbReference>
<keyword evidence="4 5" id="KW-0413">Isomerase</keyword>
<feature type="binding site" evidence="5">
    <location>
        <position position="412"/>
    </location>
    <ligand>
        <name>Mg(2+)</name>
        <dbReference type="ChEBI" id="CHEBI:18420"/>
    </ligand>
</feature>
<feature type="active site" description="Proton acceptor" evidence="5">
    <location>
        <position position="185"/>
    </location>
</feature>
<evidence type="ECO:0000256" key="1">
    <source>
        <dbReference type="ARBA" id="ARBA00000799"/>
    </source>
</evidence>
<dbReference type="UniPathway" id="UPA01057">
    <property type="reaction ID" value="UER00163"/>
</dbReference>
<comment type="pathway">
    <text evidence="5">Quinol/quinone metabolism; menaquinone biosynthesis.</text>
</comment>
<protein>
    <recommendedName>
        <fullName evidence="5">Isochorismate synthase MenF</fullName>
        <ecNumber evidence="5">5.4.4.2</ecNumber>
    </recommendedName>
    <alternativeName>
        <fullName evidence="5">Isochorismate mutase</fullName>
    </alternativeName>
</protein>
<dbReference type="AlphaFoldDB" id="A0A378NFE1"/>
<dbReference type="RefSeq" id="WP_020824174.1">
    <property type="nucleotide sequence ID" value="NZ_CP017484.1"/>
</dbReference>
<comment type="similarity">
    <text evidence="2 5">Belongs to the isochorismate synthase family.</text>
</comment>
<dbReference type="EMBL" id="UGPL01000006">
    <property type="protein sequence ID" value="STY67144.1"/>
    <property type="molecule type" value="Genomic_DNA"/>
</dbReference>
<accession>A0A378NFE1</accession>
<gene>
    <name evidence="5 7" type="primary">menF</name>
    <name evidence="7" type="ORF">NCTC9380_02494</name>
</gene>
<comment type="pathway">
    <text evidence="5">Quinol/quinone metabolism; 1,4-dihydroxy-2-naphthoate biosynthesis; 1,4-dihydroxy-2-naphthoate from chorismate: step 1/7.</text>
</comment>
<comment type="cofactor">
    <cofactor evidence="5">
        <name>Mg(2+)</name>
        <dbReference type="ChEBI" id="CHEBI:18420"/>
    </cofactor>
</comment>
<comment type="function">
    <text evidence="5">Catalyzes the conversion of chorismate to isochorismate.</text>
</comment>
<dbReference type="GO" id="GO:0009234">
    <property type="term" value="P:menaquinone biosynthetic process"/>
    <property type="evidence" value="ECO:0007669"/>
    <property type="project" value="UniProtKB-UniRule"/>
</dbReference>
<evidence type="ECO:0000313" key="8">
    <source>
        <dbReference type="Proteomes" id="UP000254031"/>
    </source>
</evidence>
<reference evidence="7 8" key="1">
    <citation type="submission" date="2018-06" db="EMBL/GenBank/DDBJ databases">
        <authorList>
            <consortium name="Pathogen Informatics"/>
            <person name="Doyle S."/>
        </authorList>
    </citation>
    <scope>NUCLEOTIDE SEQUENCE [LARGE SCALE GENOMIC DNA]</scope>
    <source>
        <strain evidence="7 8">NCTC9380</strain>
    </source>
</reference>
<dbReference type="NCBIfam" id="TIGR00543">
    <property type="entry name" value="isochor_syn"/>
    <property type="match status" value="1"/>
</dbReference>
<name>A0A378NFE1_MANHA</name>
<dbReference type="EC" id="5.4.4.2" evidence="5"/>
<dbReference type="InterPro" id="IPR034681">
    <property type="entry name" value="MenF"/>
</dbReference>
<dbReference type="SUPFAM" id="SSF56322">
    <property type="entry name" value="ADC synthase"/>
    <property type="match status" value="1"/>
</dbReference>
<organism evidence="7 8">
    <name type="scientific">Mannheimia haemolytica</name>
    <name type="common">Pasteurella haemolytica</name>
    <dbReference type="NCBI Taxonomy" id="75985"/>
    <lineage>
        <taxon>Bacteria</taxon>
        <taxon>Pseudomonadati</taxon>
        <taxon>Pseudomonadota</taxon>
        <taxon>Gammaproteobacteria</taxon>
        <taxon>Pasteurellales</taxon>
        <taxon>Pasteurellaceae</taxon>
        <taxon>Mannheimia</taxon>
    </lineage>
</organism>
<dbReference type="PANTHER" id="PTHR47253">
    <property type="match status" value="1"/>
</dbReference>
<evidence type="ECO:0000259" key="6">
    <source>
        <dbReference type="Pfam" id="PF00425"/>
    </source>
</evidence>
<feature type="domain" description="Chorismate-utilising enzyme C-terminal" evidence="6">
    <location>
        <begin position="164"/>
        <end position="416"/>
    </location>
</feature>
<dbReference type="GO" id="GO:0000287">
    <property type="term" value="F:magnesium ion binding"/>
    <property type="evidence" value="ECO:0007669"/>
    <property type="project" value="UniProtKB-UniRule"/>
</dbReference>
<dbReference type="GO" id="GO:0008909">
    <property type="term" value="F:isochorismate synthase activity"/>
    <property type="evidence" value="ECO:0007669"/>
    <property type="project" value="UniProtKB-UniRule"/>
</dbReference>
<proteinExistence type="inferred from homology"/>